<dbReference type="Proteomes" id="UP001152321">
    <property type="component" value="Unassembled WGS sequence"/>
</dbReference>
<feature type="chain" id="PRO_5046233425" evidence="1">
    <location>
        <begin position="19"/>
        <end position="337"/>
    </location>
</feature>
<sequence length="337" mass="37318">MKQLIFILLLAISSQSFAGPRIVGNGGDICENRFYTVRDDINSWVLSGGSKNLILRKELSLDKYNSDMLTQMKYGKISCTEDKVFVGAAEKTCKNYVTSDGVAVISCNINRFMNTSEADQYVLVHHEYAGLAGFEKNSAEVSNYEISNQISEYLEDTIVKKLSIRPASNSAASKFDLLNSNFAKGSIPSAKEVQGWFSGRCYTSDKPDTPVGSLFGATSFPLNVEGPIFEQPNHFNVGVFHTINSTSVSGLVNPELFDGLDLSGLHRDSGWYTQLQQNNMIATKRMGAWTATNDSSLLLRIRKFQNYIMLQGQATKDQGSYKAGQVIANCYFFIKLN</sequence>
<evidence type="ECO:0000256" key="1">
    <source>
        <dbReference type="SAM" id="SignalP"/>
    </source>
</evidence>
<evidence type="ECO:0000313" key="3">
    <source>
        <dbReference type="Proteomes" id="UP001152321"/>
    </source>
</evidence>
<dbReference type="RefSeq" id="WP_277579546.1">
    <property type="nucleotide sequence ID" value="NZ_JANRMI010000006.1"/>
</dbReference>
<accession>A0ABT6DQH5</accession>
<name>A0ABT6DQH5_9BACT</name>
<reference evidence="2" key="1">
    <citation type="submission" date="2022-08" db="EMBL/GenBank/DDBJ databases">
        <title>Novel Bdellovibrio Species Isolated from Svalbard: Designation Bdellovibrio svalbardensis.</title>
        <authorList>
            <person name="Mitchell R.J."/>
            <person name="Choi S.Y."/>
        </authorList>
    </citation>
    <scope>NUCLEOTIDE SEQUENCE</scope>
    <source>
        <strain evidence="2">PAP01</strain>
    </source>
</reference>
<gene>
    <name evidence="2" type="ORF">NWE73_16935</name>
</gene>
<dbReference type="EMBL" id="JANRMI010000006">
    <property type="protein sequence ID" value="MDG0818071.1"/>
    <property type="molecule type" value="Genomic_DNA"/>
</dbReference>
<keyword evidence="1" id="KW-0732">Signal</keyword>
<organism evidence="2 3">
    <name type="scientific">Bdellovibrio svalbardensis</name>
    <dbReference type="NCBI Taxonomy" id="2972972"/>
    <lineage>
        <taxon>Bacteria</taxon>
        <taxon>Pseudomonadati</taxon>
        <taxon>Bdellovibrionota</taxon>
        <taxon>Bdellovibrionia</taxon>
        <taxon>Bdellovibrionales</taxon>
        <taxon>Pseudobdellovibrionaceae</taxon>
        <taxon>Bdellovibrio</taxon>
    </lineage>
</organism>
<protein>
    <submittedName>
        <fullName evidence="2">Uncharacterized protein</fullName>
    </submittedName>
</protein>
<evidence type="ECO:0000313" key="2">
    <source>
        <dbReference type="EMBL" id="MDG0818071.1"/>
    </source>
</evidence>
<feature type="signal peptide" evidence="1">
    <location>
        <begin position="1"/>
        <end position="18"/>
    </location>
</feature>
<keyword evidence="3" id="KW-1185">Reference proteome</keyword>
<proteinExistence type="predicted"/>
<comment type="caution">
    <text evidence="2">The sequence shown here is derived from an EMBL/GenBank/DDBJ whole genome shotgun (WGS) entry which is preliminary data.</text>
</comment>